<evidence type="ECO:0000256" key="1">
    <source>
        <dbReference type="ARBA" id="ARBA00001933"/>
    </source>
</evidence>
<accession>A0A2N1PP42</accession>
<keyword evidence="2 5" id="KW-0032">Aminotransferase</keyword>
<sequence>MNGTIKKSRGLVVEKAEIRNMSVECEKVNGINLAQGVCDTGVPEVVQKGVIEAFDKGVNTYSRHDGLAEIRNALAIKLKRDNDIIADPETEIVVSAGSTGSFYCACLALLHPGDEVILFEPYYGYHLNTLNAVGTTASYVKMNPPDWSFTREDLKKAWNPNTRGIMVCTPSNPCGKIFTLEEIEMVADFAIEHDLIIFTDEIYEYIIYDGKKHISPGSLTKISDRVVTIGGYSKTYSITGWRIGYSVCRPDWAKLIGYLNDLVYVCAPTPLQYGVAKGINELTQEFYDGLKSDYTKKRDLFCSALEKAGLKPWVPDGAYYVLVDSSNVPGETSKLKAMNLLHRTGVASVPGESFYHDMSGENILRFCYAKPLDVLEDACERITNL</sequence>
<feature type="domain" description="Aminotransferase class I/classII large" evidence="6">
    <location>
        <begin position="29"/>
        <end position="382"/>
    </location>
</feature>
<protein>
    <recommendedName>
        <fullName evidence="5">Aminotransferase</fullName>
        <ecNumber evidence="5">2.6.1.-</ecNumber>
    </recommendedName>
</protein>
<dbReference type="Pfam" id="PF00155">
    <property type="entry name" value="Aminotran_1_2"/>
    <property type="match status" value="1"/>
</dbReference>
<name>A0A2N1PP42_9BACT</name>
<comment type="cofactor">
    <cofactor evidence="1 5">
        <name>pyridoxal 5'-phosphate</name>
        <dbReference type="ChEBI" id="CHEBI:597326"/>
    </cofactor>
</comment>
<dbReference type="AlphaFoldDB" id="A0A2N1PP42"/>
<dbReference type="SUPFAM" id="SSF53383">
    <property type="entry name" value="PLP-dependent transferases"/>
    <property type="match status" value="1"/>
</dbReference>
<keyword evidence="4" id="KW-0663">Pyridoxal phosphate</keyword>
<dbReference type="PROSITE" id="PS00105">
    <property type="entry name" value="AA_TRANSFER_CLASS_1"/>
    <property type="match status" value="1"/>
</dbReference>
<evidence type="ECO:0000259" key="6">
    <source>
        <dbReference type="Pfam" id="PF00155"/>
    </source>
</evidence>
<evidence type="ECO:0000256" key="4">
    <source>
        <dbReference type="ARBA" id="ARBA00022898"/>
    </source>
</evidence>
<comment type="caution">
    <text evidence="7">The sequence shown here is derived from an EMBL/GenBank/DDBJ whole genome shotgun (WGS) entry which is preliminary data.</text>
</comment>
<reference evidence="7 8" key="1">
    <citation type="journal article" date="2017" name="ISME J.">
        <title>Potential for microbial H2 and metal transformations associated with novel bacteria and archaea in deep terrestrial subsurface sediments.</title>
        <authorList>
            <person name="Hernsdorf A.W."/>
            <person name="Amano Y."/>
            <person name="Miyakawa K."/>
            <person name="Ise K."/>
            <person name="Suzuki Y."/>
            <person name="Anantharaman K."/>
            <person name="Probst A."/>
            <person name="Burstein D."/>
            <person name="Thomas B.C."/>
            <person name="Banfield J.F."/>
        </authorList>
    </citation>
    <scope>NUCLEOTIDE SEQUENCE [LARGE SCALE GENOMIC DNA]</scope>
    <source>
        <strain evidence="7">HGW-Wallbacteria-1</strain>
    </source>
</reference>
<gene>
    <name evidence="7" type="ORF">CVV64_11325</name>
</gene>
<evidence type="ECO:0000256" key="5">
    <source>
        <dbReference type="RuleBase" id="RU000481"/>
    </source>
</evidence>
<keyword evidence="3 5" id="KW-0808">Transferase</keyword>
<dbReference type="EC" id="2.6.1.-" evidence="5"/>
<dbReference type="PANTHER" id="PTHR43807">
    <property type="entry name" value="FI04487P"/>
    <property type="match status" value="1"/>
</dbReference>
<dbReference type="InterPro" id="IPR015424">
    <property type="entry name" value="PyrdxlP-dep_Trfase"/>
</dbReference>
<dbReference type="PANTHER" id="PTHR43807:SF20">
    <property type="entry name" value="FI04487P"/>
    <property type="match status" value="1"/>
</dbReference>
<dbReference type="InterPro" id="IPR051326">
    <property type="entry name" value="Kynurenine-oxoglutarate_AT"/>
</dbReference>
<dbReference type="InterPro" id="IPR004839">
    <property type="entry name" value="Aminotransferase_I/II_large"/>
</dbReference>
<dbReference type="EMBL" id="PGXC01000008">
    <property type="protein sequence ID" value="PKK90116.1"/>
    <property type="molecule type" value="Genomic_DNA"/>
</dbReference>
<dbReference type="GO" id="GO:0030170">
    <property type="term" value="F:pyridoxal phosphate binding"/>
    <property type="evidence" value="ECO:0007669"/>
    <property type="project" value="InterPro"/>
</dbReference>
<organism evidence="7 8">
    <name type="scientific">Candidatus Wallbacteria bacterium HGW-Wallbacteria-1</name>
    <dbReference type="NCBI Taxonomy" id="2013854"/>
    <lineage>
        <taxon>Bacteria</taxon>
        <taxon>Candidatus Walliibacteriota</taxon>
    </lineage>
</organism>
<dbReference type="Proteomes" id="UP000233256">
    <property type="component" value="Unassembled WGS sequence"/>
</dbReference>
<evidence type="ECO:0000256" key="3">
    <source>
        <dbReference type="ARBA" id="ARBA00022679"/>
    </source>
</evidence>
<proteinExistence type="inferred from homology"/>
<evidence type="ECO:0000313" key="7">
    <source>
        <dbReference type="EMBL" id="PKK90116.1"/>
    </source>
</evidence>
<comment type="similarity">
    <text evidence="5">Belongs to the class-I pyridoxal-phosphate-dependent aminotransferase family.</text>
</comment>
<dbReference type="InterPro" id="IPR004838">
    <property type="entry name" value="NHTrfase_class1_PyrdxlP-BS"/>
</dbReference>
<dbReference type="InterPro" id="IPR015422">
    <property type="entry name" value="PyrdxlP-dep_Trfase_small"/>
</dbReference>
<evidence type="ECO:0000313" key="8">
    <source>
        <dbReference type="Proteomes" id="UP000233256"/>
    </source>
</evidence>
<evidence type="ECO:0000256" key="2">
    <source>
        <dbReference type="ARBA" id="ARBA00022576"/>
    </source>
</evidence>
<dbReference type="CDD" id="cd00609">
    <property type="entry name" value="AAT_like"/>
    <property type="match status" value="1"/>
</dbReference>
<dbReference type="Gene3D" id="3.90.1150.10">
    <property type="entry name" value="Aspartate Aminotransferase, domain 1"/>
    <property type="match status" value="1"/>
</dbReference>
<dbReference type="Gene3D" id="3.40.640.10">
    <property type="entry name" value="Type I PLP-dependent aspartate aminotransferase-like (Major domain)"/>
    <property type="match status" value="1"/>
</dbReference>
<dbReference type="InterPro" id="IPR015421">
    <property type="entry name" value="PyrdxlP-dep_Trfase_major"/>
</dbReference>
<dbReference type="GO" id="GO:0016212">
    <property type="term" value="F:kynurenine-oxoglutarate transaminase activity"/>
    <property type="evidence" value="ECO:0007669"/>
    <property type="project" value="TreeGrafter"/>
</dbReference>
<dbReference type="GO" id="GO:0005737">
    <property type="term" value="C:cytoplasm"/>
    <property type="evidence" value="ECO:0007669"/>
    <property type="project" value="TreeGrafter"/>
</dbReference>